<dbReference type="EMBL" id="JAUYVH010000002">
    <property type="protein sequence ID" value="MDQ9170123.1"/>
    <property type="molecule type" value="Genomic_DNA"/>
</dbReference>
<dbReference type="InterPro" id="IPR041561">
    <property type="entry name" value="PglD_N"/>
</dbReference>
<name>A0ABU1BP90_9BURK</name>
<dbReference type="Gene3D" id="2.160.10.10">
    <property type="entry name" value="Hexapeptide repeat proteins"/>
    <property type="match status" value="1"/>
</dbReference>
<keyword evidence="3" id="KW-0677">Repeat</keyword>
<protein>
    <submittedName>
        <fullName evidence="5">Acetyltransferase</fullName>
    </submittedName>
</protein>
<reference evidence="5 6" key="1">
    <citation type="submission" date="2023-08" db="EMBL/GenBank/DDBJ databases">
        <title>Oxalobacteraceae gen .nov., isolated from river sludge outside the plant.</title>
        <authorList>
            <person name="Zhao S.Y."/>
        </authorList>
    </citation>
    <scope>NUCLEOTIDE SEQUENCE [LARGE SCALE GENOMIC DNA]</scope>
    <source>
        <strain evidence="5 6">R-40</strain>
    </source>
</reference>
<evidence type="ECO:0000313" key="6">
    <source>
        <dbReference type="Proteomes" id="UP001225596"/>
    </source>
</evidence>
<dbReference type="PROSITE" id="PS00101">
    <property type="entry name" value="HEXAPEP_TRANSFERASES"/>
    <property type="match status" value="1"/>
</dbReference>
<keyword evidence="6" id="KW-1185">Reference proteome</keyword>
<comment type="similarity">
    <text evidence="1">Belongs to the transferase hexapeptide repeat family.</text>
</comment>
<evidence type="ECO:0000256" key="2">
    <source>
        <dbReference type="ARBA" id="ARBA00022679"/>
    </source>
</evidence>
<dbReference type="InterPro" id="IPR020019">
    <property type="entry name" value="AcTrfase_PglD-like"/>
</dbReference>
<dbReference type="PANTHER" id="PTHR43300:SF7">
    <property type="entry name" value="UDP-N-ACETYLBACILLOSAMINE N-ACETYLTRANSFERASE"/>
    <property type="match status" value="1"/>
</dbReference>
<evidence type="ECO:0000313" key="5">
    <source>
        <dbReference type="EMBL" id="MDQ9170123.1"/>
    </source>
</evidence>
<dbReference type="NCBIfam" id="TIGR03570">
    <property type="entry name" value="NeuD_NnaD"/>
    <property type="match status" value="1"/>
</dbReference>
<keyword evidence="2" id="KW-0808">Transferase</keyword>
<dbReference type="RefSeq" id="WP_338436036.1">
    <property type="nucleotide sequence ID" value="NZ_JAUYVH010000002.1"/>
</dbReference>
<dbReference type="InterPro" id="IPR011004">
    <property type="entry name" value="Trimer_LpxA-like_sf"/>
</dbReference>
<sequence>MKRLAILGASGHGKVVADTALASGWQSISFFDDCYPAKTQNGRWPIVGSSQELVDQYRAFDGVVVAIGDNAARWKKFCELRNAGATMATIVHPHAWISPHAKLGAGTIIVAGAIVNIDAYIGEACIINTGATIDHDCVLGNAIHVSPGANLSGNVAIKDGSWIGAGSCIRQGIVIGADVTVGCGSVVVKPVENGKTVAGCPASEL</sequence>
<feature type="domain" description="PglD N-terminal" evidence="4">
    <location>
        <begin position="3"/>
        <end position="79"/>
    </location>
</feature>
<dbReference type="InterPro" id="IPR050179">
    <property type="entry name" value="Trans_hexapeptide_repeat"/>
</dbReference>
<organism evidence="5 6">
    <name type="scientific">Keguizhuia sedimenti</name>
    <dbReference type="NCBI Taxonomy" id="3064264"/>
    <lineage>
        <taxon>Bacteria</taxon>
        <taxon>Pseudomonadati</taxon>
        <taxon>Pseudomonadota</taxon>
        <taxon>Betaproteobacteria</taxon>
        <taxon>Burkholderiales</taxon>
        <taxon>Oxalobacteraceae</taxon>
        <taxon>Keguizhuia</taxon>
    </lineage>
</organism>
<comment type="caution">
    <text evidence="5">The sequence shown here is derived from an EMBL/GenBank/DDBJ whole genome shotgun (WGS) entry which is preliminary data.</text>
</comment>
<evidence type="ECO:0000259" key="4">
    <source>
        <dbReference type="Pfam" id="PF17836"/>
    </source>
</evidence>
<gene>
    <name evidence="5" type="ORF">Q8A64_06810</name>
</gene>
<dbReference type="Gene3D" id="3.40.50.20">
    <property type="match status" value="1"/>
</dbReference>
<dbReference type="InterPro" id="IPR018357">
    <property type="entry name" value="Hexapep_transf_CS"/>
</dbReference>
<accession>A0ABU1BP90</accession>
<dbReference type="PANTHER" id="PTHR43300">
    <property type="entry name" value="ACETYLTRANSFERASE"/>
    <property type="match status" value="1"/>
</dbReference>
<dbReference type="CDD" id="cd03360">
    <property type="entry name" value="LbH_AT_putative"/>
    <property type="match status" value="1"/>
</dbReference>
<dbReference type="Pfam" id="PF17836">
    <property type="entry name" value="PglD_N"/>
    <property type="match status" value="1"/>
</dbReference>
<dbReference type="SUPFAM" id="SSF51161">
    <property type="entry name" value="Trimeric LpxA-like enzymes"/>
    <property type="match status" value="1"/>
</dbReference>
<dbReference type="Proteomes" id="UP001225596">
    <property type="component" value="Unassembled WGS sequence"/>
</dbReference>
<evidence type="ECO:0000256" key="1">
    <source>
        <dbReference type="ARBA" id="ARBA00007274"/>
    </source>
</evidence>
<proteinExistence type="inferred from homology"/>
<evidence type="ECO:0000256" key="3">
    <source>
        <dbReference type="ARBA" id="ARBA00022737"/>
    </source>
</evidence>